<accession>A0A448XC16</accession>
<dbReference type="AlphaFoldDB" id="A0A448XC16"/>
<dbReference type="EMBL" id="CAAALY010245362">
    <property type="protein sequence ID" value="VEL33207.1"/>
    <property type="molecule type" value="Genomic_DNA"/>
</dbReference>
<evidence type="ECO:0000313" key="1">
    <source>
        <dbReference type="EMBL" id="VEL33207.1"/>
    </source>
</evidence>
<gene>
    <name evidence="1" type="ORF">PXEA_LOCUS26647</name>
</gene>
<protein>
    <submittedName>
        <fullName evidence="1">Uncharacterized protein</fullName>
    </submittedName>
</protein>
<sequence length="113" mass="12754">MGNFFVIPLSYQIPEHLLLLILPKSRPNIYERKYLTPPDLVTLLLFLDMGVIKHFINCVRMTIPHQVAEPGILAKGSMCCNVLLRMTRLTDDADYDAGEMSGNLASLWFDSGN</sequence>
<keyword evidence="2" id="KW-1185">Reference proteome</keyword>
<organism evidence="1 2">
    <name type="scientific">Protopolystoma xenopodis</name>
    <dbReference type="NCBI Taxonomy" id="117903"/>
    <lineage>
        <taxon>Eukaryota</taxon>
        <taxon>Metazoa</taxon>
        <taxon>Spiralia</taxon>
        <taxon>Lophotrochozoa</taxon>
        <taxon>Platyhelminthes</taxon>
        <taxon>Monogenea</taxon>
        <taxon>Polyopisthocotylea</taxon>
        <taxon>Polystomatidea</taxon>
        <taxon>Polystomatidae</taxon>
        <taxon>Protopolystoma</taxon>
    </lineage>
</organism>
<dbReference type="Proteomes" id="UP000784294">
    <property type="component" value="Unassembled WGS sequence"/>
</dbReference>
<reference evidence="1" key="1">
    <citation type="submission" date="2018-11" db="EMBL/GenBank/DDBJ databases">
        <authorList>
            <consortium name="Pathogen Informatics"/>
        </authorList>
    </citation>
    <scope>NUCLEOTIDE SEQUENCE</scope>
</reference>
<evidence type="ECO:0000313" key="2">
    <source>
        <dbReference type="Proteomes" id="UP000784294"/>
    </source>
</evidence>
<name>A0A448XC16_9PLAT</name>
<comment type="caution">
    <text evidence="1">The sequence shown here is derived from an EMBL/GenBank/DDBJ whole genome shotgun (WGS) entry which is preliminary data.</text>
</comment>
<proteinExistence type="predicted"/>